<dbReference type="InterPro" id="IPR013342">
    <property type="entry name" value="Mandelate_racemase_C"/>
</dbReference>
<evidence type="ECO:0000256" key="1">
    <source>
        <dbReference type="ARBA" id="ARBA00001946"/>
    </source>
</evidence>
<dbReference type="InterPro" id="IPR013341">
    <property type="entry name" value="Mandelate_racemase_N_dom"/>
</dbReference>
<dbReference type="EMBL" id="JBHRUH010000012">
    <property type="protein sequence ID" value="MFC3291957.1"/>
    <property type="molecule type" value="Genomic_DNA"/>
</dbReference>
<dbReference type="InterPro" id="IPR029065">
    <property type="entry name" value="Enolase_C-like"/>
</dbReference>
<evidence type="ECO:0000256" key="3">
    <source>
        <dbReference type="ARBA" id="ARBA00022842"/>
    </source>
</evidence>
<dbReference type="Proteomes" id="UP001595640">
    <property type="component" value="Unassembled WGS sequence"/>
</dbReference>
<dbReference type="Gene3D" id="3.30.390.10">
    <property type="entry name" value="Enolase-like, N-terminal domain"/>
    <property type="match status" value="1"/>
</dbReference>
<dbReference type="SMART" id="SM00922">
    <property type="entry name" value="MR_MLE"/>
    <property type="match status" value="1"/>
</dbReference>
<dbReference type="SFLD" id="SFLDS00001">
    <property type="entry name" value="Enolase"/>
    <property type="match status" value="1"/>
</dbReference>
<comment type="caution">
    <text evidence="5">The sequence shown here is derived from an EMBL/GenBank/DDBJ whole genome shotgun (WGS) entry which is preliminary data.</text>
</comment>
<keyword evidence="3" id="KW-0460">Magnesium</keyword>
<dbReference type="PANTHER" id="PTHR13794">
    <property type="entry name" value="ENOLASE SUPERFAMILY, MANDELATE RACEMASE"/>
    <property type="match status" value="1"/>
</dbReference>
<dbReference type="Pfam" id="PF13378">
    <property type="entry name" value="MR_MLE_C"/>
    <property type="match status" value="1"/>
</dbReference>
<keyword evidence="2" id="KW-0479">Metal-binding</keyword>
<dbReference type="CDD" id="cd03316">
    <property type="entry name" value="MR_like"/>
    <property type="match status" value="1"/>
</dbReference>
<feature type="domain" description="Mandelate racemase/muconate lactonizing enzyme C-terminal" evidence="4">
    <location>
        <begin position="148"/>
        <end position="246"/>
    </location>
</feature>
<organism evidence="5 6">
    <name type="scientific">Modicisalibacter luteus</name>
    <dbReference type="NCBI Taxonomy" id="453962"/>
    <lineage>
        <taxon>Bacteria</taxon>
        <taxon>Pseudomonadati</taxon>
        <taxon>Pseudomonadota</taxon>
        <taxon>Gammaproteobacteria</taxon>
        <taxon>Oceanospirillales</taxon>
        <taxon>Halomonadaceae</taxon>
        <taxon>Modicisalibacter</taxon>
    </lineage>
</organism>
<dbReference type="SUPFAM" id="SSF51604">
    <property type="entry name" value="Enolase C-terminal domain-like"/>
    <property type="match status" value="1"/>
</dbReference>
<dbReference type="PANTHER" id="PTHR13794:SF58">
    <property type="entry name" value="MITOCHONDRIAL ENOLASE SUPERFAMILY MEMBER 1"/>
    <property type="match status" value="1"/>
</dbReference>
<comment type="cofactor">
    <cofactor evidence="1">
        <name>Mg(2+)</name>
        <dbReference type="ChEBI" id="CHEBI:18420"/>
    </cofactor>
</comment>
<dbReference type="SUPFAM" id="SSF54826">
    <property type="entry name" value="Enolase N-terminal domain-like"/>
    <property type="match status" value="1"/>
</dbReference>
<evidence type="ECO:0000313" key="5">
    <source>
        <dbReference type="EMBL" id="MFC3291957.1"/>
    </source>
</evidence>
<evidence type="ECO:0000259" key="4">
    <source>
        <dbReference type="SMART" id="SM00922"/>
    </source>
</evidence>
<reference evidence="6" key="1">
    <citation type="journal article" date="2019" name="Int. J. Syst. Evol. Microbiol.">
        <title>The Global Catalogue of Microorganisms (GCM) 10K type strain sequencing project: providing services to taxonomists for standard genome sequencing and annotation.</title>
        <authorList>
            <consortium name="The Broad Institute Genomics Platform"/>
            <consortium name="The Broad Institute Genome Sequencing Center for Infectious Disease"/>
            <person name="Wu L."/>
            <person name="Ma J."/>
        </authorList>
    </citation>
    <scope>NUCLEOTIDE SEQUENCE [LARGE SCALE GENOMIC DNA]</scope>
    <source>
        <strain evidence="6">KCTC 12847</strain>
    </source>
</reference>
<sequence>MTRITDVQARTVSVPLDTPTSFSNRQVFKRDYALVKVTGDDGVTGIGFCYGGNNAGELVTRAVRDLLRPVLVGQDAHHVEGLWQAMYQESLLHGRTGSVMRAISILDTALWDRNARASNLPLYKFLGAYTDSVPAYASGGYYLDGKTPDRLADEMRHYVSLGFKAVKMKVGREDLKGEEARLAAVREAVGDDVIVMLDANNAWRDLPSALAFMRMAEPYAPYWIEEPFSPDDIDNHRRLAERTPVPVATGEIEAGRWRFKELLDKEAAMILQTDAAVCGGISEFRRIAATAASYGVDLCPHWFHDLHAHLVASTPNASYVEFFADDQVLNFRKLIDHQLEFVDGQLLLPQRPGLGFDFDPDVLDRYAQAPWG</sequence>
<evidence type="ECO:0000256" key="2">
    <source>
        <dbReference type="ARBA" id="ARBA00022723"/>
    </source>
</evidence>
<dbReference type="InterPro" id="IPR036849">
    <property type="entry name" value="Enolase-like_C_sf"/>
</dbReference>
<dbReference type="RefSeq" id="WP_019017408.1">
    <property type="nucleotide sequence ID" value="NZ_BMXD01000003.1"/>
</dbReference>
<evidence type="ECO:0000313" key="6">
    <source>
        <dbReference type="Proteomes" id="UP001595640"/>
    </source>
</evidence>
<name>A0ABV7LZC9_9GAMM</name>
<keyword evidence="6" id="KW-1185">Reference proteome</keyword>
<dbReference type="Gene3D" id="3.20.20.120">
    <property type="entry name" value="Enolase-like C-terminal domain"/>
    <property type="match status" value="1"/>
</dbReference>
<accession>A0ABV7LZC9</accession>
<dbReference type="InterPro" id="IPR029017">
    <property type="entry name" value="Enolase-like_N"/>
</dbReference>
<proteinExistence type="predicted"/>
<protein>
    <submittedName>
        <fullName evidence="5">Mandelate racemase/muconate lactonizing enzyme family protein</fullName>
    </submittedName>
</protein>
<dbReference type="Pfam" id="PF02746">
    <property type="entry name" value="MR_MLE_N"/>
    <property type="match status" value="1"/>
</dbReference>
<dbReference type="SFLD" id="SFLDG00179">
    <property type="entry name" value="mandelate_racemase"/>
    <property type="match status" value="1"/>
</dbReference>
<gene>
    <name evidence="5" type="ORF">ACFOEI_07725</name>
</gene>
<dbReference type="InterPro" id="IPR046945">
    <property type="entry name" value="RHMD-like"/>
</dbReference>